<proteinExistence type="predicted"/>
<evidence type="ECO:0000313" key="2">
    <source>
        <dbReference type="Proteomes" id="UP000095787"/>
    </source>
</evidence>
<gene>
    <name evidence="1" type="ORF">ERS852456_01280</name>
</gene>
<dbReference type="RefSeq" id="WP_155492438.1">
    <property type="nucleotide sequence ID" value="NZ_CYZO01000014.1"/>
</dbReference>
<dbReference type="AlphaFoldDB" id="A0A174B7Z4"/>
<reference evidence="1 2" key="1">
    <citation type="submission" date="2015-09" db="EMBL/GenBank/DDBJ databases">
        <authorList>
            <consortium name="Pathogen Informatics"/>
        </authorList>
    </citation>
    <scope>NUCLEOTIDE SEQUENCE [LARGE SCALE GENOMIC DNA]</scope>
    <source>
        <strain evidence="1 2">2789STDY5834841</strain>
    </source>
</reference>
<name>A0A174B7Z4_9FIRM</name>
<accession>A0A174B7Z4</accession>
<organism evidence="1 2">
    <name type="scientific">[Ruminococcus] torques</name>
    <dbReference type="NCBI Taxonomy" id="33039"/>
    <lineage>
        <taxon>Bacteria</taxon>
        <taxon>Bacillati</taxon>
        <taxon>Bacillota</taxon>
        <taxon>Clostridia</taxon>
        <taxon>Lachnospirales</taxon>
        <taxon>Lachnospiraceae</taxon>
        <taxon>Mediterraneibacter</taxon>
    </lineage>
</organism>
<evidence type="ECO:0000313" key="1">
    <source>
        <dbReference type="EMBL" id="CUN97151.1"/>
    </source>
</evidence>
<protein>
    <submittedName>
        <fullName evidence="1">Uncharacterized protein</fullName>
    </submittedName>
</protein>
<sequence length="53" mass="6213">MKDEIKSIVTIIEEVCEDICKNYCEYRNTIDDYTNILKVGKMEVFMTSITLES</sequence>
<dbReference type="Proteomes" id="UP000095787">
    <property type="component" value="Unassembled WGS sequence"/>
</dbReference>
<dbReference type="EMBL" id="CYZO01000014">
    <property type="protein sequence ID" value="CUN97151.1"/>
    <property type="molecule type" value="Genomic_DNA"/>
</dbReference>